<proteinExistence type="predicted"/>
<dbReference type="Proteomes" id="UP000198327">
    <property type="component" value="Unassembled WGS sequence"/>
</dbReference>
<keyword evidence="2" id="KW-1185">Reference proteome</keyword>
<dbReference type="EMBL" id="FZOW01000005">
    <property type="protein sequence ID" value="SNS75438.1"/>
    <property type="molecule type" value="Genomic_DNA"/>
</dbReference>
<evidence type="ECO:0000313" key="1">
    <source>
        <dbReference type="EMBL" id="SNS75438.1"/>
    </source>
</evidence>
<sequence length="260" mass="27589">MPSPDTNSTDARFDGYTSTRSWTGLDDGLGHLLVDGAASCVRTADGVFLRVPALATESVDAVVAPLVGQLRARQDDSRDDRWPVGRRRISLSGSGVTAQFVCDALSASGATIVSGDAEPDLTLLIFDGSLPGRLSDVQRPENTYLLAHVDVSIGWVHPVCDPAGSHGPTPSQVLRRLLAASPAHRELTEWDARASPRGGSIPLWAAGVFASEIIRTATGWALGDPSVYRTLRRLSLSDVVSTTHTVLAFDEPGPLSEPSR</sequence>
<dbReference type="RefSeq" id="WP_176444234.1">
    <property type="nucleotide sequence ID" value="NZ_FZOW01000005.1"/>
</dbReference>
<accession>A0A239H336</accession>
<organism evidence="1 2">
    <name type="scientific">Rhodococcoides kyotonense</name>
    <dbReference type="NCBI Taxonomy" id="398843"/>
    <lineage>
        <taxon>Bacteria</taxon>
        <taxon>Bacillati</taxon>
        <taxon>Actinomycetota</taxon>
        <taxon>Actinomycetes</taxon>
        <taxon>Mycobacteriales</taxon>
        <taxon>Nocardiaceae</taxon>
        <taxon>Rhodococcoides</taxon>
    </lineage>
</organism>
<name>A0A239H336_9NOCA</name>
<dbReference type="AlphaFoldDB" id="A0A239H336"/>
<reference evidence="2" key="1">
    <citation type="submission" date="2017-06" db="EMBL/GenBank/DDBJ databases">
        <authorList>
            <person name="Varghese N."/>
            <person name="Submissions S."/>
        </authorList>
    </citation>
    <scope>NUCLEOTIDE SEQUENCE [LARGE SCALE GENOMIC DNA]</scope>
    <source>
        <strain evidence="2">JCM 23211</strain>
    </source>
</reference>
<protein>
    <submittedName>
        <fullName evidence="1">Uncharacterized protein</fullName>
    </submittedName>
</protein>
<gene>
    <name evidence="1" type="ORF">SAMN05421642_10554</name>
</gene>
<evidence type="ECO:0000313" key="2">
    <source>
        <dbReference type="Proteomes" id="UP000198327"/>
    </source>
</evidence>